<dbReference type="InterPro" id="IPR025698">
    <property type="entry name" value="2TM_dom"/>
</dbReference>
<evidence type="ECO:0000259" key="2">
    <source>
        <dbReference type="Pfam" id="PF13239"/>
    </source>
</evidence>
<dbReference type="AlphaFoldDB" id="B0C1N3"/>
<dbReference type="Proteomes" id="UP000000268">
    <property type="component" value="Chromosome"/>
</dbReference>
<name>B0C1N3_ACAM1</name>
<gene>
    <name evidence="3" type="ordered locus">AM1_5928</name>
</gene>
<dbReference type="eggNOG" id="ENOG5031EQC">
    <property type="taxonomic scope" value="Bacteria"/>
</dbReference>
<keyword evidence="4" id="KW-1185">Reference proteome</keyword>
<feature type="domain" description="2TM" evidence="2">
    <location>
        <begin position="71"/>
        <end position="149"/>
    </location>
</feature>
<feature type="transmembrane region" description="Helical" evidence="1">
    <location>
        <begin position="87"/>
        <end position="104"/>
    </location>
</feature>
<organism evidence="3 4">
    <name type="scientific">Acaryochloris marina (strain MBIC 11017)</name>
    <dbReference type="NCBI Taxonomy" id="329726"/>
    <lineage>
        <taxon>Bacteria</taxon>
        <taxon>Bacillati</taxon>
        <taxon>Cyanobacteriota</taxon>
        <taxon>Cyanophyceae</taxon>
        <taxon>Acaryochloridales</taxon>
        <taxon>Acaryochloridaceae</taxon>
        <taxon>Acaryochloris</taxon>
    </lineage>
</organism>
<evidence type="ECO:0000313" key="4">
    <source>
        <dbReference type="Proteomes" id="UP000000268"/>
    </source>
</evidence>
<evidence type="ECO:0000256" key="1">
    <source>
        <dbReference type="SAM" id="Phobius"/>
    </source>
</evidence>
<proteinExistence type="predicted"/>
<evidence type="ECO:0000313" key="3">
    <source>
        <dbReference type="EMBL" id="ABW30867.1"/>
    </source>
</evidence>
<dbReference type="STRING" id="329726.AM1_5928"/>
<dbReference type="Pfam" id="PF13239">
    <property type="entry name" value="2TM"/>
    <property type="match status" value="1"/>
</dbReference>
<keyword evidence="1" id="KW-1133">Transmembrane helix</keyword>
<keyword evidence="1" id="KW-0472">Membrane</keyword>
<accession>B0C1N3</accession>
<dbReference type="HOGENOM" id="CLU_129293_0_0_3"/>
<reference evidence="3 4" key="1">
    <citation type="journal article" date="2008" name="Proc. Natl. Acad. Sci. U.S.A.">
        <title>Niche adaptation and genome expansion in the chlorophyll d-producing cyanobacterium Acaryochloris marina.</title>
        <authorList>
            <person name="Swingley W.D."/>
            <person name="Chen M."/>
            <person name="Cheung P.C."/>
            <person name="Conrad A.L."/>
            <person name="Dejesa L.C."/>
            <person name="Hao J."/>
            <person name="Honchak B.M."/>
            <person name="Karbach L.E."/>
            <person name="Kurdoglu A."/>
            <person name="Lahiri S."/>
            <person name="Mastrian S.D."/>
            <person name="Miyashita H."/>
            <person name="Page L."/>
            <person name="Ramakrishna P."/>
            <person name="Satoh S."/>
            <person name="Sattley W.M."/>
            <person name="Shimada Y."/>
            <person name="Taylor H.L."/>
            <person name="Tomo T."/>
            <person name="Tsuchiya T."/>
            <person name="Wang Z.T."/>
            <person name="Raymond J."/>
            <person name="Mimuro M."/>
            <person name="Blankenship R.E."/>
            <person name="Touchman J.W."/>
        </authorList>
    </citation>
    <scope>NUCLEOTIDE SEQUENCE [LARGE SCALE GENOMIC DNA]</scope>
    <source>
        <strain evidence="4">MBIC 11017</strain>
    </source>
</reference>
<keyword evidence="1" id="KW-0812">Transmembrane</keyword>
<dbReference type="EMBL" id="CP000828">
    <property type="protein sequence ID" value="ABW30867.1"/>
    <property type="molecule type" value="Genomic_DNA"/>
</dbReference>
<protein>
    <recommendedName>
        <fullName evidence="2">2TM domain-containing protein</fullName>
    </recommendedName>
</protein>
<dbReference type="KEGG" id="amr:AM1_5928"/>
<sequence>MGMAAEPSKATLTYSQEQVQQILNLAIAQQDYEGEFSHAQLLEIAEELAIPQITLEQAAQSIKTQQGELVKRQSFNLYRRANLRKKAGRYAIANASLILINTLMGFSSPWSLYIALIWGLRLGLNAWNVYHTGDEAYEKAFRRWERKHQFQKKVDTWLGRLLSV</sequence>